<dbReference type="EMBL" id="CCRH01000038">
    <property type="protein sequence ID" value="CDZ41618.1"/>
    <property type="molecule type" value="Genomic_DNA"/>
</dbReference>
<protein>
    <recommendedName>
        <fullName evidence="5">Outer membrane beta-barrel protein</fullName>
    </recommendedName>
</protein>
<dbReference type="RefSeq" id="WP_046669671.1">
    <property type="nucleotide sequence ID" value="NZ_CCRH01000038.1"/>
</dbReference>
<feature type="compositionally biased region" description="Polar residues" evidence="1">
    <location>
        <begin position="89"/>
        <end position="105"/>
    </location>
</feature>
<dbReference type="Pfam" id="PF10082">
    <property type="entry name" value="BBP2_2"/>
    <property type="match status" value="1"/>
</dbReference>
<dbReference type="AlphaFoldDB" id="A0A0T7G304"/>
<organism evidence="3 4">
    <name type="scientific">Neorhizobium galegae bv. officinalis</name>
    <dbReference type="NCBI Taxonomy" id="323656"/>
    <lineage>
        <taxon>Bacteria</taxon>
        <taxon>Pseudomonadati</taxon>
        <taxon>Pseudomonadota</taxon>
        <taxon>Alphaproteobacteria</taxon>
        <taxon>Hyphomicrobiales</taxon>
        <taxon>Rhizobiaceae</taxon>
        <taxon>Rhizobium/Agrobacterium group</taxon>
        <taxon>Neorhizobium</taxon>
    </lineage>
</organism>
<dbReference type="OrthoDB" id="7398962at2"/>
<gene>
    <name evidence="3" type="ORF">NGAL_HAMBI1145_59910</name>
</gene>
<sequence>MKITTTTGGTRQRRRAALGLLLACSALSPAAAQTRNVFPPQNGSLPSVANATSPTSNTASNTALRGSPAAQPTTTAATGANAADDQNASDPNLATGTTPGLNRTAAQEPPYEDDLNQPREEPLDRGAEPVETQEQPREPGDPTGIRMGSFLLRPSINQSIDTETRRSNGTKIRRDYLSTAIRGTLTSDWSRHSLTVTGEGTLERNLGSSSQGEQPEANVNADLRLDLSNDTVAHITGGYRFSREDDYDPNAVGGASTQPGVHEFTGGASVQRDFGKVRGTAALDLSRAAYTDAKLSDGTIVSTKDRNRTGIDGRLRLGYELSPALVPYVEVATGRTFYDLRRDNSGYARSSQSYAARTGIEFDLGEKLRGEIGTGYEIVDYEDDRLKSVGAVTFNGSATWSPQRGTNVDLGLRTTVQDSTTPGQSGWVEYQATAALTHEMRDNLIARLTGSSTLRDFPSGGPGDETVWIGGAGLTWAINRYLDLTGDVEYEQAGGGGTNDKIVRAGVGLTLKR</sequence>
<keyword evidence="2" id="KW-0732">Signal</keyword>
<feature type="compositionally biased region" description="Polar residues" evidence="1">
    <location>
        <begin position="35"/>
        <end position="45"/>
    </location>
</feature>
<evidence type="ECO:0000313" key="4">
    <source>
        <dbReference type="Proteomes" id="UP000046176"/>
    </source>
</evidence>
<feature type="compositionally biased region" description="Basic and acidic residues" evidence="1">
    <location>
        <begin position="116"/>
        <end position="140"/>
    </location>
</feature>
<reference evidence="3 4" key="1">
    <citation type="submission" date="2014-08" db="EMBL/GenBank/DDBJ databases">
        <authorList>
            <person name="Chen Y.-H."/>
        </authorList>
    </citation>
    <scope>NUCLEOTIDE SEQUENCE [LARGE SCALE GENOMIC DNA]</scope>
</reference>
<dbReference type="Proteomes" id="UP000046176">
    <property type="component" value="Unassembled WGS sequence"/>
</dbReference>
<feature type="signal peptide" evidence="2">
    <location>
        <begin position="1"/>
        <end position="32"/>
    </location>
</feature>
<evidence type="ECO:0000256" key="1">
    <source>
        <dbReference type="SAM" id="MobiDB-lite"/>
    </source>
</evidence>
<dbReference type="Gene3D" id="2.40.128.130">
    <property type="entry name" value="Autotransporter beta-domain"/>
    <property type="match status" value="1"/>
</dbReference>
<feature type="region of interest" description="Disordered" evidence="1">
    <location>
        <begin position="35"/>
        <end position="171"/>
    </location>
</feature>
<feature type="chain" id="PRO_5006682812" description="Outer membrane beta-barrel protein" evidence="2">
    <location>
        <begin position="33"/>
        <end position="513"/>
    </location>
</feature>
<feature type="compositionally biased region" description="Basic and acidic residues" evidence="1">
    <location>
        <begin position="162"/>
        <end position="171"/>
    </location>
</feature>
<name>A0A0T7G304_NEOGA</name>
<dbReference type="InterPro" id="IPR018759">
    <property type="entry name" value="BBP2_2"/>
</dbReference>
<evidence type="ECO:0008006" key="5">
    <source>
        <dbReference type="Google" id="ProtNLM"/>
    </source>
</evidence>
<proteinExistence type="predicted"/>
<feature type="compositionally biased region" description="Low complexity" evidence="1">
    <location>
        <begin position="47"/>
        <end position="88"/>
    </location>
</feature>
<accession>A0A0T7G304</accession>
<dbReference type="InterPro" id="IPR036709">
    <property type="entry name" value="Autotransporte_beta_dom_sf"/>
</dbReference>
<evidence type="ECO:0000256" key="2">
    <source>
        <dbReference type="SAM" id="SignalP"/>
    </source>
</evidence>
<evidence type="ECO:0000313" key="3">
    <source>
        <dbReference type="EMBL" id="CDZ41618.1"/>
    </source>
</evidence>